<dbReference type="InterPro" id="IPR046037">
    <property type="entry name" value="DUF5995"/>
</dbReference>
<reference evidence="1 2" key="1">
    <citation type="submission" date="2024-01" db="EMBL/GenBank/DDBJ databases">
        <title>Draft genome sequence of Gordonia sp. LSe1-13.</title>
        <authorList>
            <person name="Suphannarot A."/>
            <person name="Mingma R."/>
        </authorList>
    </citation>
    <scope>NUCLEOTIDE SEQUENCE [LARGE SCALE GENOMIC DNA]</scope>
    <source>
        <strain evidence="1 2">LSe1-13</strain>
    </source>
</reference>
<name>A0ABU7MBD0_9ACTN</name>
<keyword evidence="2" id="KW-1185">Reference proteome</keyword>
<accession>A0ABU7MBD0</accession>
<evidence type="ECO:0000313" key="1">
    <source>
        <dbReference type="EMBL" id="MEE3850355.1"/>
    </source>
</evidence>
<proteinExistence type="predicted"/>
<comment type="caution">
    <text evidence="1">The sequence shown here is derived from an EMBL/GenBank/DDBJ whole genome shotgun (WGS) entry which is preliminary data.</text>
</comment>
<gene>
    <name evidence="1" type="ORF">VZC37_08415</name>
</gene>
<dbReference type="EMBL" id="JAZDUF010000002">
    <property type="protein sequence ID" value="MEE3850355.1"/>
    <property type="molecule type" value="Genomic_DNA"/>
</dbReference>
<dbReference type="RefSeq" id="WP_330432016.1">
    <property type="nucleotide sequence ID" value="NZ_JAZDUF010000002.1"/>
</dbReference>
<dbReference type="Pfam" id="PF19458">
    <property type="entry name" value="DUF5995"/>
    <property type="match status" value="1"/>
</dbReference>
<evidence type="ECO:0000313" key="2">
    <source>
        <dbReference type="Proteomes" id="UP001347146"/>
    </source>
</evidence>
<protein>
    <submittedName>
        <fullName evidence="1">DUF5995 family protein</fullName>
    </submittedName>
</protein>
<sequence>MTRPPPPLPAVHTIDEVVAAIDVIVDWAGSESSRMGYFAALYKRITVAVGVAIDEGAFEDAARMERLDVVFAARYLDAVNGWFHPDRFPAPTRSWRTTFEHAAQPKPILVQHMLSGVHTHIVLDLGIATVDVTGSARRLRDLRRDFDTINAVLASQVAGVLADVNEISPALADIYAVLRDHQIFVINEAIRALRDSAWRFATVLAPTPGFARPPVIWTRDRRVSHQSALVFDPPGLIGVLDRAVTQIAARESRDVAHNIRVLNEIAATPAPIQTEL</sequence>
<dbReference type="Proteomes" id="UP001347146">
    <property type="component" value="Unassembled WGS sequence"/>
</dbReference>
<organism evidence="1 2">
    <name type="scientific">Gordonia sesuvii</name>
    <dbReference type="NCBI Taxonomy" id="3116777"/>
    <lineage>
        <taxon>Bacteria</taxon>
        <taxon>Bacillati</taxon>
        <taxon>Actinomycetota</taxon>
        <taxon>Actinomycetes</taxon>
        <taxon>Mycobacteriales</taxon>
        <taxon>Gordoniaceae</taxon>
        <taxon>Gordonia</taxon>
    </lineage>
</organism>